<proteinExistence type="predicted"/>
<name>A0A0R3RPM7_9BILA</name>
<evidence type="ECO:0000313" key="2">
    <source>
        <dbReference type="Proteomes" id="UP000050640"/>
    </source>
</evidence>
<evidence type="ECO:0000313" key="3">
    <source>
        <dbReference type="WBParaSite" id="EEL_0000355501-mRNA-1"/>
    </source>
</evidence>
<dbReference type="WBParaSite" id="EEL_0000355501-mRNA-1">
    <property type="protein sequence ID" value="EEL_0000355501-mRNA-1"/>
    <property type="gene ID" value="EEL_0000355501"/>
</dbReference>
<keyword evidence="2" id="KW-1185">Reference proteome</keyword>
<protein>
    <submittedName>
        <fullName evidence="3">TFIIIC_sub6 domain-containing protein</fullName>
    </submittedName>
</protein>
<organism evidence="2 3">
    <name type="scientific">Elaeophora elaphi</name>
    <dbReference type="NCBI Taxonomy" id="1147741"/>
    <lineage>
        <taxon>Eukaryota</taxon>
        <taxon>Metazoa</taxon>
        <taxon>Ecdysozoa</taxon>
        <taxon>Nematoda</taxon>
        <taxon>Chromadorea</taxon>
        <taxon>Rhabditida</taxon>
        <taxon>Spirurina</taxon>
        <taxon>Spiruromorpha</taxon>
        <taxon>Filarioidea</taxon>
        <taxon>Onchocercidae</taxon>
        <taxon>Elaeophora</taxon>
    </lineage>
</organism>
<feature type="region of interest" description="Disordered" evidence="1">
    <location>
        <begin position="143"/>
        <end position="175"/>
    </location>
</feature>
<reference evidence="3" key="1">
    <citation type="submission" date="2017-02" db="UniProtKB">
        <authorList>
            <consortium name="WormBaseParasite"/>
        </authorList>
    </citation>
    <scope>IDENTIFICATION</scope>
</reference>
<dbReference type="AlphaFoldDB" id="A0A0R3RPM7"/>
<dbReference type="Proteomes" id="UP000050640">
    <property type="component" value="Unplaced"/>
</dbReference>
<feature type="region of interest" description="Disordered" evidence="1">
    <location>
        <begin position="290"/>
        <end position="310"/>
    </location>
</feature>
<accession>A0A0R3RPM7</accession>
<evidence type="ECO:0000256" key="1">
    <source>
        <dbReference type="SAM" id="MobiDB-lite"/>
    </source>
</evidence>
<feature type="compositionally biased region" description="Basic and acidic residues" evidence="1">
    <location>
        <begin position="154"/>
        <end position="164"/>
    </location>
</feature>
<sequence>MLEYIGTTEDELPKSLIENCKRAEPPPEEQGKYLPELFDASAFQFKGPLIIEYPKLHILEHDLTNAKPVGSNMNDHVRFDENLNIAYNIGENVEIIVKSYGKGIKIGSGEMIKENGADEDDEMNEQENDSRQSIIENGEKEIVKQSKRQITQSQEKKSGTRKVPDPQNKFKSVSDHIQITQTSRYSESSTQTLRVNDEANNESLKKQSDGTNIANLQEVNSNIGYEADKRSKPLKRASTILLEETTQIPTRSMMIMLTKEQHDTSLTEVKNITPTVQTVDSQHWAAEEINPSISGSSGSQYKTGNISERMPPKVNKKVTFLRHTSKVPLY</sequence>
<feature type="compositionally biased region" description="Polar residues" evidence="1">
    <location>
        <begin position="291"/>
        <end position="306"/>
    </location>
</feature>